<feature type="transmembrane region" description="Helical" evidence="1">
    <location>
        <begin position="65"/>
        <end position="84"/>
    </location>
</feature>
<dbReference type="AlphaFoldDB" id="A0A7G9L4A5"/>
<accession>A0A7G9L4A5</accession>
<reference evidence="2 3" key="1">
    <citation type="submission" date="2020-08" db="EMBL/GenBank/DDBJ databases">
        <title>Sphingomonas sp. sand1-3 16S ribosomal RNA gene Genome sequencing and assembly.</title>
        <authorList>
            <person name="Kang M."/>
        </authorList>
    </citation>
    <scope>NUCLEOTIDE SEQUENCE [LARGE SCALE GENOMIC DNA]</scope>
    <source>
        <strain evidence="3">sand1-3</strain>
    </source>
</reference>
<evidence type="ECO:0000256" key="1">
    <source>
        <dbReference type="SAM" id="Phobius"/>
    </source>
</evidence>
<proteinExistence type="predicted"/>
<keyword evidence="1" id="KW-0472">Membrane</keyword>
<evidence type="ECO:0000313" key="2">
    <source>
        <dbReference type="EMBL" id="QNM83454.1"/>
    </source>
</evidence>
<keyword evidence="1" id="KW-1133">Transmembrane helix</keyword>
<feature type="transmembrane region" description="Helical" evidence="1">
    <location>
        <begin position="152"/>
        <end position="171"/>
    </location>
</feature>
<dbReference type="KEGG" id="ssau:H8M03_03720"/>
<evidence type="ECO:0000313" key="3">
    <source>
        <dbReference type="Proteomes" id="UP000515861"/>
    </source>
</evidence>
<protein>
    <submittedName>
        <fullName evidence="2">Uncharacterized protein</fullName>
    </submittedName>
</protein>
<keyword evidence="3" id="KW-1185">Reference proteome</keyword>
<keyword evidence="1" id="KW-0812">Transmembrane</keyword>
<name>A0A7G9L4A5_9SPHN</name>
<dbReference type="Proteomes" id="UP000515861">
    <property type="component" value="Chromosome"/>
</dbReference>
<gene>
    <name evidence="2" type="ORF">H8M03_03720</name>
</gene>
<dbReference type="RefSeq" id="WP_187480409.1">
    <property type="nucleotide sequence ID" value="NZ_CP060697.1"/>
</dbReference>
<organism evidence="2 3">
    <name type="scientific">Sphingomonas sabuli</name>
    <dbReference type="NCBI Taxonomy" id="2764186"/>
    <lineage>
        <taxon>Bacteria</taxon>
        <taxon>Pseudomonadati</taxon>
        <taxon>Pseudomonadota</taxon>
        <taxon>Alphaproteobacteria</taxon>
        <taxon>Sphingomonadales</taxon>
        <taxon>Sphingomonadaceae</taxon>
        <taxon>Sphingomonas</taxon>
    </lineage>
</organism>
<sequence length="187" mass="20620">MTMPTIKEDWQMMTADTQNFSARELAARAVTFDRQIRARNVREYGASAVVAGFFGWRATVSDGTAQVAAILLVLAALWTAFHIWRAGAPAEPDLLAPAETQRMQWRDELERQAQLLESVRWTYLAPFAPGFLLSALTPVIDRWPAVSTGDMVIASAMVAVFAIVLAVINRLNARAACQLRETIAALD</sequence>
<dbReference type="EMBL" id="CP060697">
    <property type="protein sequence ID" value="QNM83454.1"/>
    <property type="molecule type" value="Genomic_DNA"/>
</dbReference>